<accession>A0ABU8UP22</accession>
<evidence type="ECO:0000313" key="2">
    <source>
        <dbReference type="EMBL" id="MEJ8670632.1"/>
    </source>
</evidence>
<keyword evidence="3" id="KW-1185">Reference proteome</keyword>
<protein>
    <submittedName>
        <fullName evidence="2">Uncharacterized protein</fullName>
    </submittedName>
</protein>
<sequence>MTRVVGAGTSGGEGGYHRGGDPTGGSHRDSGDDQALTALRERRVHAHDSVFSPYCG</sequence>
<dbReference type="Proteomes" id="UP001376459">
    <property type="component" value="Unassembled WGS sequence"/>
</dbReference>
<dbReference type="EMBL" id="JBBKAK010000001">
    <property type="protein sequence ID" value="MEJ8670632.1"/>
    <property type="molecule type" value="Genomic_DNA"/>
</dbReference>
<evidence type="ECO:0000256" key="1">
    <source>
        <dbReference type="SAM" id="MobiDB-lite"/>
    </source>
</evidence>
<feature type="region of interest" description="Disordered" evidence="1">
    <location>
        <begin position="1"/>
        <end position="36"/>
    </location>
</feature>
<reference evidence="2 3" key="1">
    <citation type="submission" date="2024-03" db="EMBL/GenBank/DDBJ databases">
        <title>Novel Streptomyces species of biotechnological and ecological value are a feature of Machair soil.</title>
        <authorList>
            <person name="Prole J.R."/>
            <person name="Goodfellow M."/>
            <person name="Allenby N."/>
            <person name="Ward A.C."/>
        </authorList>
    </citation>
    <scope>NUCLEOTIDE SEQUENCE [LARGE SCALE GENOMIC DNA]</scope>
    <source>
        <strain evidence="2 3">MS1.AVA.1</strain>
    </source>
</reference>
<name>A0ABU8UP22_9ACTN</name>
<comment type="caution">
    <text evidence="2">The sequence shown here is derived from an EMBL/GenBank/DDBJ whole genome shotgun (WGS) entry which is preliminary data.</text>
</comment>
<proteinExistence type="predicted"/>
<feature type="compositionally biased region" description="Basic and acidic residues" evidence="1">
    <location>
        <begin position="15"/>
        <end position="31"/>
    </location>
</feature>
<evidence type="ECO:0000313" key="3">
    <source>
        <dbReference type="Proteomes" id="UP001376459"/>
    </source>
</evidence>
<organism evidence="2 3">
    <name type="scientific">Streptomyces machairae</name>
    <dbReference type="NCBI Taxonomy" id="3134109"/>
    <lineage>
        <taxon>Bacteria</taxon>
        <taxon>Bacillati</taxon>
        <taxon>Actinomycetota</taxon>
        <taxon>Actinomycetes</taxon>
        <taxon>Kitasatosporales</taxon>
        <taxon>Streptomycetaceae</taxon>
        <taxon>Streptomyces</taxon>
    </lineage>
</organism>
<gene>
    <name evidence="2" type="ORF">WKI71_26110</name>
</gene>